<accession>A0A940RYH7</accession>
<dbReference type="PIRSF" id="PIRSF010631">
    <property type="entry name" value="A-rhamnsds"/>
    <property type="match status" value="1"/>
</dbReference>
<dbReference type="InterPro" id="IPR008902">
    <property type="entry name" value="Rhamnosid_concanavalin"/>
</dbReference>
<dbReference type="PANTHER" id="PTHR33307">
    <property type="entry name" value="ALPHA-RHAMNOSIDASE (EUROFUNG)"/>
    <property type="match status" value="1"/>
</dbReference>
<dbReference type="InterPro" id="IPR035396">
    <property type="entry name" value="Bac_rhamnosid6H"/>
</dbReference>
<evidence type="ECO:0000256" key="1">
    <source>
        <dbReference type="ARBA" id="ARBA00001445"/>
    </source>
</evidence>
<dbReference type="InterPro" id="IPR035398">
    <property type="entry name" value="Bac_rhamnosid_C"/>
</dbReference>
<name>A0A940RYH7_9ACTN</name>
<feature type="domain" description="Alpha-L-rhamnosidase six-hairpin glycosidase" evidence="7">
    <location>
        <begin position="535"/>
        <end position="881"/>
    </location>
</feature>
<reference evidence="9" key="1">
    <citation type="submission" date="2021-03" db="EMBL/GenBank/DDBJ databases">
        <title>Whole genome sequence of Streptomyces bomunensis MMS17-BM035.</title>
        <authorList>
            <person name="Lee J.H."/>
        </authorList>
    </citation>
    <scope>NUCLEOTIDE SEQUENCE</scope>
    <source>
        <strain evidence="9">MMS17-BM035</strain>
    </source>
</reference>
<evidence type="ECO:0000259" key="5">
    <source>
        <dbReference type="Pfam" id="PF05592"/>
    </source>
</evidence>
<evidence type="ECO:0000259" key="7">
    <source>
        <dbReference type="Pfam" id="PF17389"/>
    </source>
</evidence>
<dbReference type="EC" id="3.2.1.40" evidence="2"/>
<dbReference type="Gene3D" id="1.50.10.10">
    <property type="match status" value="1"/>
</dbReference>
<organism evidence="9 10">
    <name type="scientific">Streptomyces montanisoli</name>
    <dbReference type="NCBI Taxonomy" id="2798581"/>
    <lineage>
        <taxon>Bacteria</taxon>
        <taxon>Bacillati</taxon>
        <taxon>Actinomycetota</taxon>
        <taxon>Actinomycetes</taxon>
        <taxon>Kitasatosporales</taxon>
        <taxon>Streptomycetaceae</taxon>
        <taxon>Streptomyces</taxon>
    </lineage>
</organism>
<dbReference type="Pfam" id="PF17389">
    <property type="entry name" value="Bac_rhamnosid6H"/>
    <property type="match status" value="1"/>
</dbReference>
<dbReference type="Gene3D" id="2.60.420.10">
    <property type="entry name" value="Maltose phosphorylase, domain 3"/>
    <property type="match status" value="1"/>
</dbReference>
<evidence type="ECO:0000259" key="6">
    <source>
        <dbReference type="Pfam" id="PF08531"/>
    </source>
</evidence>
<evidence type="ECO:0000256" key="3">
    <source>
        <dbReference type="ARBA" id="ARBA00022801"/>
    </source>
</evidence>
<comment type="caution">
    <text evidence="9">The sequence shown here is derived from an EMBL/GenBank/DDBJ whole genome shotgun (WGS) entry which is preliminary data.</text>
</comment>
<comment type="catalytic activity">
    <reaction evidence="1">
        <text>Hydrolysis of terminal non-reducing alpha-L-rhamnose residues in alpha-L-rhamnosides.</text>
        <dbReference type="EC" id="3.2.1.40"/>
    </reaction>
</comment>
<feature type="compositionally biased region" description="Gly residues" evidence="4">
    <location>
        <begin position="127"/>
        <end position="145"/>
    </location>
</feature>
<evidence type="ECO:0000313" key="9">
    <source>
        <dbReference type="EMBL" id="MBP0461391.1"/>
    </source>
</evidence>
<dbReference type="InterPro" id="IPR008928">
    <property type="entry name" value="6-hairpin_glycosidase_sf"/>
</dbReference>
<dbReference type="InterPro" id="IPR013783">
    <property type="entry name" value="Ig-like_fold"/>
</dbReference>
<evidence type="ECO:0000256" key="4">
    <source>
        <dbReference type="SAM" id="MobiDB-lite"/>
    </source>
</evidence>
<feature type="domain" description="Alpha-L-rhamnosidase concanavalin-like" evidence="5">
    <location>
        <begin position="430"/>
        <end position="530"/>
    </location>
</feature>
<dbReference type="SUPFAM" id="SSF48208">
    <property type="entry name" value="Six-hairpin glycosidases"/>
    <property type="match status" value="1"/>
</dbReference>
<dbReference type="InterPro" id="IPR012341">
    <property type="entry name" value="6hp_glycosidase-like_sf"/>
</dbReference>
<keyword evidence="10" id="KW-1185">Reference proteome</keyword>
<feature type="domain" description="Alpha-L-rhamnosidase C-terminal" evidence="8">
    <location>
        <begin position="883"/>
        <end position="954"/>
    </location>
</feature>
<feature type="region of interest" description="Disordered" evidence="4">
    <location>
        <begin position="43"/>
        <end position="71"/>
    </location>
</feature>
<feature type="region of interest" description="Disordered" evidence="4">
    <location>
        <begin position="127"/>
        <end position="146"/>
    </location>
</feature>
<dbReference type="GO" id="GO:0030596">
    <property type="term" value="F:alpha-L-rhamnosidase activity"/>
    <property type="evidence" value="ECO:0007669"/>
    <property type="project" value="UniProtKB-EC"/>
</dbReference>
<dbReference type="GO" id="GO:0005975">
    <property type="term" value="P:carbohydrate metabolic process"/>
    <property type="evidence" value="ECO:0007669"/>
    <property type="project" value="InterPro"/>
</dbReference>
<dbReference type="PANTHER" id="PTHR33307:SF6">
    <property type="entry name" value="ALPHA-RHAMNOSIDASE (EUROFUNG)-RELATED"/>
    <property type="match status" value="1"/>
</dbReference>
<dbReference type="AlphaFoldDB" id="A0A940RYH7"/>
<gene>
    <name evidence="9" type="ORF">JFN87_28600</name>
</gene>
<evidence type="ECO:0000259" key="8">
    <source>
        <dbReference type="Pfam" id="PF17390"/>
    </source>
</evidence>
<keyword evidence="3 9" id="KW-0378">Hydrolase</keyword>
<feature type="domain" description="Bacterial alpha-L-rhamnosidase N-terminal" evidence="6">
    <location>
        <begin position="244"/>
        <end position="418"/>
    </location>
</feature>
<dbReference type="Gene3D" id="2.60.40.10">
    <property type="entry name" value="Immunoglobulins"/>
    <property type="match status" value="1"/>
</dbReference>
<dbReference type="Pfam" id="PF05592">
    <property type="entry name" value="Bac_rhamnosid"/>
    <property type="match status" value="1"/>
</dbReference>
<dbReference type="Gene3D" id="2.60.120.260">
    <property type="entry name" value="Galactose-binding domain-like"/>
    <property type="match status" value="2"/>
</dbReference>
<evidence type="ECO:0000313" key="10">
    <source>
        <dbReference type="Proteomes" id="UP000670475"/>
    </source>
</evidence>
<dbReference type="InterPro" id="IPR016007">
    <property type="entry name" value="Alpha_rhamnosid"/>
</dbReference>
<proteinExistence type="predicted"/>
<dbReference type="Proteomes" id="UP000670475">
    <property type="component" value="Unassembled WGS sequence"/>
</dbReference>
<dbReference type="Pfam" id="PF17390">
    <property type="entry name" value="Bac_rhamnosid_C"/>
    <property type="match status" value="1"/>
</dbReference>
<dbReference type="EMBL" id="JAGIQL010000184">
    <property type="protein sequence ID" value="MBP0461391.1"/>
    <property type="molecule type" value="Genomic_DNA"/>
</dbReference>
<dbReference type="Pfam" id="PF08531">
    <property type="entry name" value="Bac_rhamnosid_N"/>
    <property type="match status" value="1"/>
</dbReference>
<sequence length="965" mass="104019">MGIVCSCRHLVAFRAGELWVPLQIWPVHSCEYGSRAETLRDGQVFRRGDQGRGALSRGRGSGHDLTQGRQHEGGVPVVSTVLDVPRAEHHRPDRIGIGERRPRLSWTVAEAPHGWVQAAYEVSVAGDGAGAGEGVPGEGDTGQGPGDAAPTWLSGRIDSAASVLVPWPAPPLASRERRVVRVRVWGAGERAPSAWSPPLAVEAGLLSPGDWTASMVGPPGKRDPRAWERAHLLRGEFELPAPPAYARLYATARGLYELELNGAVVGDDVLTPGWTSYNRRLRYQTHDVTAILLDGVNVLGAHLADGWYRGRIGYGGGTRDVYGDRTGLLVQLEVVCADGTEVRFCTGPGWRAAPGPVVRASLYDGERYDARLAQRGWSQPEYDERPGHDPAAWRPVRVAADFDPATLRAPTGPSVRHTADVAPVSAGLSPSGRTVVDFGQNLVGRLRLTLRGGRQARGTEVVLRHAEVLQEGELCTRPLRDAEARDTYVIAGRPEEVWEPRFTFHGFRYAEITGAPGGFDPATDVTARVIGSDLRRTGWFACSDDDVNRLHENVVWSMRGNFVDVPTDCPQRDERLGWTGDIQVFTPTAAFLHDCSGMLASYLADLAADQYADGTVPLIVPEVPTPEWLPAWPMAVWGDAAVLMPFELYRAYGDEGLLRDSYPSARAWVDRVLAGGTDGSVGRQLGDWLDPSAPPDDPWAARTDAGLVAAAYAARSARVLAATAAVLGERADAARYAAASDDARASFVSAYTTGEGRLTSDSQTAYALAIRFDLLPPALAERAGERLAELVREAGHHIGTGFAGTPLICEALTRAGAVDDAYGLLLQRGCPSWLYPVTMGATTVWERWDSLLPDGSVNPGEMTSFNHYALGAVADWLHTRVAGLAPAAPGWRRVRVAPRPGPGLTWARARHETPYGTAEVGWRVEGRRLDVRFTVPVGVTAQVDLEGMEAYEVGAGTHRAGVDLP</sequence>
<evidence type="ECO:0000256" key="2">
    <source>
        <dbReference type="ARBA" id="ARBA00012652"/>
    </source>
</evidence>
<protein>
    <recommendedName>
        <fullName evidence="2">alpha-L-rhamnosidase</fullName>
        <ecNumber evidence="2">3.2.1.40</ecNumber>
    </recommendedName>
</protein>
<dbReference type="InterPro" id="IPR013737">
    <property type="entry name" value="Bac_rhamnosid_N"/>
</dbReference>
<dbReference type="Pfam" id="PF25788">
    <property type="entry name" value="Ig_Rha78A_N"/>
    <property type="match status" value="1"/>
</dbReference>